<accession>A0A8D0BBL6</accession>
<dbReference type="Pfam" id="PF02023">
    <property type="entry name" value="SCAN"/>
    <property type="match status" value="1"/>
</dbReference>
<evidence type="ECO:0000256" key="1">
    <source>
        <dbReference type="ARBA" id="ARBA00023242"/>
    </source>
</evidence>
<keyword evidence="4" id="KW-1185">Reference proteome</keyword>
<name>A0A8D0BBL6_SALMN</name>
<dbReference type="GeneTree" id="ENSGT00940000154715"/>
<evidence type="ECO:0000259" key="2">
    <source>
        <dbReference type="PROSITE" id="PS50804"/>
    </source>
</evidence>
<dbReference type="Ensembl" id="ENSSMRT00000005921.1">
    <property type="protein sequence ID" value="ENSSMRP00000005028.1"/>
    <property type="gene ID" value="ENSSMRG00000004136.1"/>
</dbReference>
<dbReference type="Proteomes" id="UP000694421">
    <property type="component" value="Unplaced"/>
</dbReference>
<dbReference type="InterPro" id="IPR050916">
    <property type="entry name" value="SCAN-C2H2_zinc_finger"/>
</dbReference>
<proteinExistence type="predicted"/>
<dbReference type="FunFam" id="1.10.4020.10:FF:000001">
    <property type="entry name" value="zinc finger protein 263 isoform X1"/>
    <property type="match status" value="1"/>
</dbReference>
<keyword evidence="1" id="KW-0539">Nucleus</keyword>
<dbReference type="PANTHER" id="PTHR45935:SF15">
    <property type="entry name" value="SCAN BOX DOMAIN-CONTAINING PROTEIN"/>
    <property type="match status" value="1"/>
</dbReference>
<dbReference type="CDD" id="cd07936">
    <property type="entry name" value="SCAN"/>
    <property type="match status" value="1"/>
</dbReference>
<reference evidence="3" key="1">
    <citation type="submission" date="2025-08" db="UniProtKB">
        <authorList>
            <consortium name="Ensembl"/>
        </authorList>
    </citation>
    <scope>IDENTIFICATION</scope>
</reference>
<dbReference type="PROSITE" id="PS50804">
    <property type="entry name" value="SCAN_BOX"/>
    <property type="match status" value="1"/>
</dbReference>
<evidence type="ECO:0000313" key="4">
    <source>
        <dbReference type="Proteomes" id="UP000694421"/>
    </source>
</evidence>
<dbReference type="InterPro" id="IPR003309">
    <property type="entry name" value="SCAN_dom"/>
</dbReference>
<feature type="domain" description="SCAN box" evidence="2">
    <location>
        <begin position="59"/>
        <end position="137"/>
    </location>
</feature>
<sequence>MITGTLFCTQKITFPIFRESEANCAKQALDRLNVKDQEDYGRVKAAILQGEAITREKIRCHFRHFCYQETEGPREAYGRLQELCRRWLKVERHTKEQILDLVILEQFLTVLPLEIQKWVQKHGPQSCSQAVTLAENFLLRQRGGGRDEHQVGPFCCGVLG</sequence>
<dbReference type="SMART" id="SM00431">
    <property type="entry name" value="SCAN"/>
    <property type="match status" value="1"/>
</dbReference>
<dbReference type="AlphaFoldDB" id="A0A8D0BBL6"/>
<protein>
    <recommendedName>
        <fullName evidence="2">SCAN box domain-containing protein</fullName>
    </recommendedName>
</protein>
<dbReference type="SUPFAM" id="SSF47353">
    <property type="entry name" value="Retrovirus capsid dimerization domain-like"/>
    <property type="match status" value="1"/>
</dbReference>
<organism evidence="3 4">
    <name type="scientific">Salvator merianae</name>
    <name type="common">Argentine black and white tegu</name>
    <name type="synonym">Tupinambis merianae</name>
    <dbReference type="NCBI Taxonomy" id="96440"/>
    <lineage>
        <taxon>Eukaryota</taxon>
        <taxon>Metazoa</taxon>
        <taxon>Chordata</taxon>
        <taxon>Craniata</taxon>
        <taxon>Vertebrata</taxon>
        <taxon>Euteleostomi</taxon>
        <taxon>Lepidosauria</taxon>
        <taxon>Squamata</taxon>
        <taxon>Bifurcata</taxon>
        <taxon>Unidentata</taxon>
        <taxon>Episquamata</taxon>
        <taxon>Laterata</taxon>
        <taxon>Teiioidea</taxon>
        <taxon>Teiidae</taxon>
        <taxon>Salvator</taxon>
    </lineage>
</organism>
<dbReference type="PANTHER" id="PTHR45935">
    <property type="entry name" value="PROTEIN ZBED8-RELATED"/>
    <property type="match status" value="1"/>
</dbReference>
<dbReference type="InterPro" id="IPR038269">
    <property type="entry name" value="SCAN_sf"/>
</dbReference>
<reference evidence="3" key="2">
    <citation type="submission" date="2025-09" db="UniProtKB">
        <authorList>
            <consortium name="Ensembl"/>
        </authorList>
    </citation>
    <scope>IDENTIFICATION</scope>
</reference>
<evidence type="ECO:0000313" key="3">
    <source>
        <dbReference type="Ensembl" id="ENSSMRP00000005028.1"/>
    </source>
</evidence>
<dbReference type="Gene3D" id="1.10.4020.10">
    <property type="entry name" value="DNA breaking-rejoining enzymes"/>
    <property type="match status" value="1"/>
</dbReference>
<dbReference type="OMA" id="SEANCAK"/>